<dbReference type="Gene3D" id="3.40.50.2000">
    <property type="entry name" value="Glycogen Phosphorylase B"/>
    <property type="match status" value="2"/>
</dbReference>
<evidence type="ECO:0000259" key="1">
    <source>
        <dbReference type="Pfam" id="PF13579"/>
    </source>
</evidence>
<dbReference type="InterPro" id="IPR050194">
    <property type="entry name" value="Glycosyltransferase_grp1"/>
</dbReference>
<evidence type="ECO:0000313" key="3">
    <source>
        <dbReference type="Proteomes" id="UP000502248"/>
    </source>
</evidence>
<proteinExistence type="predicted"/>
<dbReference type="Pfam" id="PF13579">
    <property type="entry name" value="Glyco_trans_4_4"/>
    <property type="match status" value="1"/>
</dbReference>
<dbReference type="NCBIfam" id="NF007640">
    <property type="entry name" value="PRK10307.1"/>
    <property type="match status" value="1"/>
</dbReference>
<accession>A0A7Z2ZP84</accession>
<feature type="domain" description="Glycosyltransferase subfamily 4-like N-terminal" evidence="1">
    <location>
        <begin position="28"/>
        <end position="216"/>
    </location>
</feature>
<gene>
    <name evidence="2" type="ORF">HH215_31090</name>
</gene>
<reference evidence="2 3" key="1">
    <citation type="submission" date="2020-04" db="EMBL/GenBank/DDBJ databases">
        <title>Genome sequencing of novel species.</title>
        <authorList>
            <person name="Heo J."/>
            <person name="Kim S.-J."/>
            <person name="Kim J.-S."/>
            <person name="Hong S.-B."/>
            <person name="Kwon S.-W."/>
        </authorList>
    </citation>
    <scope>NUCLEOTIDE SEQUENCE [LARGE SCALE GENOMIC DNA]</scope>
    <source>
        <strain evidence="2 3">MFER-1</strain>
    </source>
</reference>
<dbReference type="PANTHER" id="PTHR45947">
    <property type="entry name" value="SULFOQUINOVOSYL TRANSFERASE SQD2"/>
    <property type="match status" value="1"/>
</dbReference>
<dbReference type="Pfam" id="PF13692">
    <property type="entry name" value="Glyco_trans_1_4"/>
    <property type="match status" value="1"/>
</dbReference>
<dbReference type="InterPro" id="IPR028098">
    <property type="entry name" value="Glyco_trans_4-like_N"/>
</dbReference>
<dbReference type="EMBL" id="CP051680">
    <property type="protein sequence ID" value="QJD87186.1"/>
    <property type="molecule type" value="Genomic_DNA"/>
</dbReference>
<evidence type="ECO:0000313" key="2">
    <source>
        <dbReference type="EMBL" id="QJD87186.1"/>
    </source>
</evidence>
<dbReference type="SUPFAM" id="SSF53756">
    <property type="entry name" value="UDP-Glycosyltransferase/glycogen phosphorylase"/>
    <property type="match status" value="1"/>
</dbReference>
<keyword evidence="3" id="KW-1185">Reference proteome</keyword>
<organism evidence="2 3">
    <name type="scientific">Cohnella herbarum</name>
    <dbReference type="NCBI Taxonomy" id="2728023"/>
    <lineage>
        <taxon>Bacteria</taxon>
        <taxon>Bacillati</taxon>
        <taxon>Bacillota</taxon>
        <taxon>Bacilli</taxon>
        <taxon>Bacillales</taxon>
        <taxon>Paenibacillaceae</taxon>
        <taxon>Cohnella</taxon>
    </lineage>
</organism>
<dbReference type="AlphaFoldDB" id="A0A7Z2ZP84"/>
<keyword evidence="2" id="KW-0808">Transferase</keyword>
<dbReference type="CDD" id="cd03794">
    <property type="entry name" value="GT4_WbuB-like"/>
    <property type="match status" value="1"/>
</dbReference>
<sequence length="428" mass="48712">MGELVELKQSPRRKKLLLYSINFVPELTGIGKYNGEMVQWLTEHGYEVRVITAPPYYPHWQVQEGYSSYRYKKESWNGATIWRCPLWVPKSGSGLKRLLHLFSFAFSSIPLLFKHMLWRPDVCLIVEPPLALSPMAIVFAKLLKIKTWLHVQDFEVDAAFELGLLPNYTRLKSWVIGLESWLMRRFDTVSSISEPMTRRLLKKGVPSNRIKLFPNWVDISVIHPLPDEARNRFRENMGYAREDLVVLYSGNMGEKQGLDTVLDAAEKLQSMSHVQFMLCGEGVAKSKLMERASKQRLSNVRFLPLQPAEKLNDLLNMADVHLLMQKRNASDLVMPSKLTGMLASGRAVIAAAEEQTAVHSVMKQSRAGVLIPPEDAAKLTEALLSLSIRSEDRKLHGDHAREYAVSYLGYESVMNAFQQIMIELGVRA</sequence>
<protein>
    <submittedName>
        <fullName evidence="2">Glycosyltransferase WbuB</fullName>
    </submittedName>
</protein>
<dbReference type="GO" id="GO:0016758">
    <property type="term" value="F:hexosyltransferase activity"/>
    <property type="evidence" value="ECO:0007669"/>
    <property type="project" value="TreeGrafter"/>
</dbReference>
<name>A0A7Z2ZP84_9BACL</name>
<dbReference type="Proteomes" id="UP000502248">
    <property type="component" value="Chromosome"/>
</dbReference>
<dbReference type="KEGG" id="cheb:HH215_31090"/>
<dbReference type="PANTHER" id="PTHR45947:SF3">
    <property type="entry name" value="SULFOQUINOVOSYL TRANSFERASE SQD2"/>
    <property type="match status" value="1"/>
</dbReference>